<dbReference type="Pfam" id="PF22942">
    <property type="entry name" value="DUF7025"/>
    <property type="match status" value="1"/>
</dbReference>
<dbReference type="Proteomes" id="UP000826661">
    <property type="component" value="Chromosome III"/>
</dbReference>
<dbReference type="Pfam" id="PF00004">
    <property type="entry name" value="AAA"/>
    <property type="match status" value="1"/>
</dbReference>
<dbReference type="AlphaFoldDB" id="A0A8G0LCC7"/>
<dbReference type="InterPro" id="IPR003959">
    <property type="entry name" value="ATPase_AAA_core"/>
</dbReference>
<dbReference type="EMBL" id="CP075866">
    <property type="protein sequence ID" value="QYS99756.1"/>
    <property type="molecule type" value="Genomic_DNA"/>
</dbReference>
<sequence>MTESKEKEEIVGYQEEDLKQAMETRVKLMHVLQTWDSKNRTWQETQASKPRQVGRPETYNYVFKFAERSYGDTSSSVVYIYGGLIRNVLKTLTREDGGPSFRANEELSRDDLKFIYHQRHELAAIQDKERAQSPAVTNHELIFEIQAALDLIDEELSDVASELSSLPEGEITYDLLWTLFPPGSFVTSRDTFGQQLVHRVRATKFVFSPTGDPCYFQIAADYIDSNGKKTGFVPTIELQIPAFRSSRLILQLRHYPFNLRPSYLKDRETLISRADKVLRLYGQQLQEYQGHASRDPSNPQGAKFNSHGRIVLDPITLYRVQPNSRLIPQIFQSLSDLTDDQKLLVNPVLYGFSLGDKMWGAFAVTLLHDVEWNDNILNDLVISEDQKQFMRALVESHSTSGFDDFVRDKGKGLIGLLAGPPGVGKTLTAEAVAEIARRPLYMISSGELGSQPESVQRGLDTLMELAEAWHAVVLLDEADVFLVERDDNNLVRNAITSIFLRRLEYYQGILILTTNRHASFDPASKSRIHFYLDYPDLDADTRRILWRSFMARSAASRKVTVDVAEYELEGLVEFPLNGRQIKNIMNITQIVAVRRGIPITGEGIRIAMGFSHHLLEVEIAG</sequence>
<evidence type="ECO:0000313" key="2">
    <source>
        <dbReference type="EMBL" id="QYS99756.1"/>
    </source>
</evidence>
<dbReference type="CDD" id="cd19481">
    <property type="entry name" value="RecA-like_protease"/>
    <property type="match status" value="1"/>
</dbReference>
<reference evidence="2 3" key="1">
    <citation type="journal article" date="2021" name="BMC Genomics">
        <title>Telomere-to-telomere genome assembly of asparaginase-producing Trichoderma simmonsii.</title>
        <authorList>
            <person name="Chung D."/>
            <person name="Kwon Y.M."/>
            <person name="Yang Y."/>
        </authorList>
    </citation>
    <scope>NUCLEOTIDE SEQUENCE [LARGE SCALE GENOMIC DNA]</scope>
    <source>
        <strain evidence="2 3">GH-Sj1</strain>
    </source>
</reference>
<dbReference type="SUPFAM" id="SSF52540">
    <property type="entry name" value="P-loop containing nucleoside triphosphate hydrolases"/>
    <property type="match status" value="1"/>
</dbReference>
<dbReference type="Gene3D" id="3.40.50.300">
    <property type="entry name" value="P-loop containing nucleotide triphosphate hydrolases"/>
    <property type="match status" value="1"/>
</dbReference>
<dbReference type="GO" id="GO:0005524">
    <property type="term" value="F:ATP binding"/>
    <property type="evidence" value="ECO:0007669"/>
    <property type="project" value="InterPro"/>
</dbReference>
<evidence type="ECO:0000313" key="3">
    <source>
        <dbReference type="Proteomes" id="UP000826661"/>
    </source>
</evidence>
<dbReference type="InterPro" id="IPR027417">
    <property type="entry name" value="P-loop_NTPase"/>
</dbReference>
<dbReference type="GO" id="GO:0016887">
    <property type="term" value="F:ATP hydrolysis activity"/>
    <property type="evidence" value="ECO:0007669"/>
    <property type="project" value="InterPro"/>
</dbReference>
<keyword evidence="3" id="KW-1185">Reference proteome</keyword>
<proteinExistence type="predicted"/>
<evidence type="ECO:0000259" key="1">
    <source>
        <dbReference type="SMART" id="SM00382"/>
    </source>
</evidence>
<dbReference type="PANTHER" id="PTHR46411:SF3">
    <property type="entry name" value="AAA+ ATPASE DOMAIN-CONTAINING PROTEIN"/>
    <property type="match status" value="1"/>
</dbReference>
<dbReference type="InterPro" id="IPR054289">
    <property type="entry name" value="DUF7025"/>
</dbReference>
<name>A0A8G0LCC7_9HYPO</name>
<organism evidence="2 3">
    <name type="scientific">Trichoderma simmonsii</name>
    <dbReference type="NCBI Taxonomy" id="1491479"/>
    <lineage>
        <taxon>Eukaryota</taxon>
        <taxon>Fungi</taxon>
        <taxon>Dikarya</taxon>
        <taxon>Ascomycota</taxon>
        <taxon>Pezizomycotina</taxon>
        <taxon>Sordariomycetes</taxon>
        <taxon>Hypocreomycetidae</taxon>
        <taxon>Hypocreales</taxon>
        <taxon>Hypocreaceae</taxon>
        <taxon>Trichoderma</taxon>
    </lineage>
</organism>
<feature type="domain" description="AAA+ ATPase" evidence="1">
    <location>
        <begin position="411"/>
        <end position="536"/>
    </location>
</feature>
<dbReference type="PANTHER" id="PTHR46411">
    <property type="entry name" value="FAMILY ATPASE, PUTATIVE-RELATED"/>
    <property type="match status" value="1"/>
</dbReference>
<protein>
    <submittedName>
        <fullName evidence="2">AAA family ATPase</fullName>
    </submittedName>
</protein>
<gene>
    <name evidence="2" type="ORF">H0G86_006875</name>
</gene>
<dbReference type="SMART" id="SM00382">
    <property type="entry name" value="AAA"/>
    <property type="match status" value="1"/>
</dbReference>
<accession>A0A8G0LCC7</accession>
<dbReference type="InterPro" id="IPR003593">
    <property type="entry name" value="AAA+_ATPase"/>
</dbReference>